<dbReference type="EMBL" id="UZAF01016500">
    <property type="protein sequence ID" value="VDO29109.1"/>
    <property type="molecule type" value="Genomic_DNA"/>
</dbReference>
<accession>A0A0N4W8F6</accession>
<reference evidence="2 3" key="2">
    <citation type="submission" date="2018-11" db="EMBL/GenBank/DDBJ databases">
        <authorList>
            <consortium name="Pathogen Informatics"/>
        </authorList>
    </citation>
    <scope>NUCLEOTIDE SEQUENCE [LARGE SCALE GENOMIC DNA]</scope>
    <source>
        <strain evidence="2 3">MHpl1</strain>
    </source>
</reference>
<sequence>MVLYCLKHDCGAKLLVLFTDFRLLTCPRCRVGFKYSGWESESVPSPFVDQSSLGCAMIIKPTRGDFLSYSVGDDLHIGISNSMSVVRSYWMNGISSECAGWDKSIVVCRFDDYEDRFDALLSSFLRENAESFEGEFYDDSRWNCFDFAMEFLRFINFRRYTKIDFVSEFVQGALNSAVKYNMLVRRIKERDSTMAETLEETSNVDADRVIDQQSFNCSQFEIFTHEYRERKEVPDCEDHDCDKSSCCNSPSSSGDNKKRIINASRKLQKAVLALQRMPNSEVIGDMLQKMRDIGENLNEALKRLQAEFSTKTIPLPDFDPTDMHLLLGEKEVPKTRTPFEEVEESERVAQEQLENLLFEAEVMLREYEHLKKGIRA</sequence>
<dbReference type="PANTHER" id="PTHR33963:SF2">
    <property type="entry name" value="MKRN2 OPPOSITE STRAND PROTEIN"/>
    <property type="match status" value="1"/>
</dbReference>
<dbReference type="InterPro" id="IPR053921">
    <property type="entry name" value="MKRN2OS-like_C"/>
</dbReference>
<dbReference type="PANTHER" id="PTHR33963">
    <property type="entry name" value="MKRN2 OPPOSITE STRAND PROTEIN"/>
    <property type="match status" value="1"/>
</dbReference>
<evidence type="ECO:0000259" key="1">
    <source>
        <dbReference type="Pfam" id="PF16044"/>
    </source>
</evidence>
<evidence type="ECO:0000313" key="4">
    <source>
        <dbReference type="WBParaSite" id="HPLM_0000648501-mRNA-1"/>
    </source>
</evidence>
<organism evidence="4">
    <name type="scientific">Haemonchus placei</name>
    <name type="common">Barber's pole worm</name>
    <dbReference type="NCBI Taxonomy" id="6290"/>
    <lineage>
        <taxon>Eukaryota</taxon>
        <taxon>Metazoa</taxon>
        <taxon>Ecdysozoa</taxon>
        <taxon>Nematoda</taxon>
        <taxon>Chromadorea</taxon>
        <taxon>Rhabditida</taxon>
        <taxon>Rhabditina</taxon>
        <taxon>Rhabditomorpha</taxon>
        <taxon>Strongyloidea</taxon>
        <taxon>Trichostrongylidae</taxon>
        <taxon>Haemonchus</taxon>
    </lineage>
</organism>
<dbReference type="OrthoDB" id="10065749at2759"/>
<evidence type="ECO:0000313" key="3">
    <source>
        <dbReference type="Proteomes" id="UP000268014"/>
    </source>
</evidence>
<protein>
    <submittedName>
        <fullName evidence="4">PPPDE domain-containing protein</fullName>
    </submittedName>
</protein>
<reference evidence="4" key="1">
    <citation type="submission" date="2017-02" db="UniProtKB">
        <authorList>
            <consortium name="WormBaseParasite"/>
        </authorList>
    </citation>
    <scope>IDENTIFICATION</scope>
</reference>
<evidence type="ECO:0000313" key="2">
    <source>
        <dbReference type="EMBL" id="VDO29109.1"/>
    </source>
</evidence>
<feature type="domain" description="MKRN2 opposite strand protein-like C-terminal" evidence="1">
    <location>
        <begin position="42"/>
        <end position="187"/>
    </location>
</feature>
<proteinExistence type="predicted"/>
<gene>
    <name evidence="2" type="ORF">HPLM_LOCUS6477</name>
</gene>
<dbReference type="Pfam" id="PF16044">
    <property type="entry name" value="DUF4796_C"/>
    <property type="match status" value="1"/>
</dbReference>
<dbReference type="WBParaSite" id="HPLM_0000648501-mRNA-1">
    <property type="protein sequence ID" value="HPLM_0000648501-mRNA-1"/>
    <property type="gene ID" value="HPLM_0000648501"/>
</dbReference>
<keyword evidence="3" id="KW-1185">Reference proteome</keyword>
<dbReference type="AlphaFoldDB" id="A0A0N4W8F6"/>
<dbReference type="OMA" id="DIMEIYL"/>
<dbReference type="Proteomes" id="UP000268014">
    <property type="component" value="Unassembled WGS sequence"/>
</dbReference>
<dbReference type="InterPro" id="IPR032016">
    <property type="entry name" value="MKRN2OS-like"/>
</dbReference>
<name>A0A0N4W8F6_HAEPC</name>